<dbReference type="PANTHER" id="PTHR43194:SF2">
    <property type="entry name" value="PEROXISOMAL MEMBRANE PROTEIN LPX1"/>
    <property type="match status" value="1"/>
</dbReference>
<dbReference type="EMBL" id="QYBB01000005">
    <property type="protein sequence ID" value="RYC32704.1"/>
    <property type="molecule type" value="Genomic_DNA"/>
</dbReference>
<organism evidence="3 4">
    <name type="scientific">Lichenibacterium minor</name>
    <dbReference type="NCBI Taxonomy" id="2316528"/>
    <lineage>
        <taxon>Bacteria</taxon>
        <taxon>Pseudomonadati</taxon>
        <taxon>Pseudomonadota</taxon>
        <taxon>Alphaproteobacteria</taxon>
        <taxon>Hyphomicrobiales</taxon>
        <taxon>Lichenihabitantaceae</taxon>
        <taxon>Lichenibacterium</taxon>
    </lineage>
</organism>
<dbReference type="PRINTS" id="PR00412">
    <property type="entry name" value="EPOXHYDRLASE"/>
</dbReference>
<keyword evidence="1" id="KW-1133">Transmembrane helix</keyword>
<name>A0A4V1RUX8_9HYPH</name>
<gene>
    <name evidence="3" type="ORF">D3273_06335</name>
</gene>
<keyword evidence="4" id="KW-1185">Reference proteome</keyword>
<sequence>MFDGWGSGRRARDRGGLRYAWGSAAGVAVLVAALALGGWLYTLWQTGVISRRFPPGGAFVEIGGGARLHYTERTPQGRPRGTVVLLHGASGNQADMMVPLGAPLAERGFRVLAFDRPGHGWSDRPDGEEGDASPARQAALIADGLHRLGVADAVVVGHSWSGALAAVFALDHRDVTGGVVLLSPVVYPWPTGIEWYYAPAASRWLGPAFTHIVTLPVGQLLLPAGIASVFAPEPVPPRFAERTGVELVLRPDEFENNATDVFHLHAFVTGLGPRLPDIAIPTAIVAGDSDTIAPAFFHGERMARELPGATIALLKGRGHSPQWSDPDVVVAAIGSVADRMGLKGTVAPSPVAAQ</sequence>
<reference evidence="3 4" key="1">
    <citation type="submission" date="2018-12" db="EMBL/GenBank/DDBJ databases">
        <authorList>
            <person name="Grouzdev D.S."/>
            <person name="Krutkina M.S."/>
        </authorList>
    </citation>
    <scope>NUCLEOTIDE SEQUENCE [LARGE SCALE GENOMIC DNA]</scope>
    <source>
        <strain evidence="3 4">RmlP026</strain>
    </source>
</reference>
<dbReference type="PANTHER" id="PTHR43194">
    <property type="entry name" value="HYDROLASE ALPHA/BETA FOLD FAMILY"/>
    <property type="match status" value="1"/>
</dbReference>
<dbReference type="SUPFAM" id="SSF53474">
    <property type="entry name" value="alpha/beta-Hydrolases"/>
    <property type="match status" value="1"/>
</dbReference>
<reference evidence="3 4" key="2">
    <citation type="submission" date="2019-02" db="EMBL/GenBank/DDBJ databases">
        <title>'Lichenibacterium ramalinii' gen. nov. sp. nov., 'Lichenibacterium minor' gen. nov. sp. nov.</title>
        <authorList>
            <person name="Pankratov T."/>
        </authorList>
    </citation>
    <scope>NUCLEOTIDE SEQUENCE [LARGE SCALE GENOMIC DNA]</scope>
    <source>
        <strain evidence="3 4">RmlP026</strain>
    </source>
</reference>
<dbReference type="InterPro" id="IPR029058">
    <property type="entry name" value="AB_hydrolase_fold"/>
</dbReference>
<dbReference type="Gene3D" id="3.40.50.1820">
    <property type="entry name" value="alpha/beta hydrolase"/>
    <property type="match status" value="1"/>
</dbReference>
<evidence type="ECO:0000256" key="1">
    <source>
        <dbReference type="SAM" id="Phobius"/>
    </source>
</evidence>
<dbReference type="Proteomes" id="UP000290759">
    <property type="component" value="Unassembled WGS sequence"/>
</dbReference>
<comment type="caution">
    <text evidence="3">The sequence shown here is derived from an EMBL/GenBank/DDBJ whole genome shotgun (WGS) entry which is preliminary data.</text>
</comment>
<feature type="transmembrane region" description="Helical" evidence="1">
    <location>
        <begin position="21"/>
        <end position="44"/>
    </location>
</feature>
<dbReference type="GO" id="GO:0016787">
    <property type="term" value="F:hydrolase activity"/>
    <property type="evidence" value="ECO:0007669"/>
    <property type="project" value="UniProtKB-KW"/>
</dbReference>
<dbReference type="InterPro" id="IPR000073">
    <property type="entry name" value="AB_hydrolase_1"/>
</dbReference>
<dbReference type="OrthoDB" id="9815441at2"/>
<evidence type="ECO:0000259" key="2">
    <source>
        <dbReference type="Pfam" id="PF12697"/>
    </source>
</evidence>
<dbReference type="InterPro" id="IPR050228">
    <property type="entry name" value="Carboxylesterase_BioH"/>
</dbReference>
<feature type="domain" description="AB hydrolase-1" evidence="2">
    <location>
        <begin position="83"/>
        <end position="332"/>
    </location>
</feature>
<keyword evidence="1" id="KW-0472">Membrane</keyword>
<dbReference type="PRINTS" id="PR00111">
    <property type="entry name" value="ABHYDROLASE"/>
</dbReference>
<dbReference type="InterPro" id="IPR000639">
    <property type="entry name" value="Epox_hydrolase-like"/>
</dbReference>
<dbReference type="AlphaFoldDB" id="A0A4V1RUX8"/>
<evidence type="ECO:0000313" key="3">
    <source>
        <dbReference type="EMBL" id="RYC32704.1"/>
    </source>
</evidence>
<keyword evidence="3" id="KW-0378">Hydrolase</keyword>
<dbReference type="Pfam" id="PF12697">
    <property type="entry name" value="Abhydrolase_6"/>
    <property type="match status" value="1"/>
</dbReference>
<proteinExistence type="predicted"/>
<protein>
    <submittedName>
        <fullName evidence="3">Alpha/beta hydrolase</fullName>
    </submittedName>
</protein>
<evidence type="ECO:0000313" key="4">
    <source>
        <dbReference type="Proteomes" id="UP000290759"/>
    </source>
</evidence>
<keyword evidence="1" id="KW-0812">Transmembrane</keyword>
<accession>A0A4V1RUX8</accession>